<name>A0AAX3H4E3_CLODI</name>
<reference evidence="2 3" key="1">
    <citation type="submission" date="2019-02" db="EMBL/GenBank/DDBJ databases">
        <authorList>
            <consortium name="Pathogen Informatics"/>
        </authorList>
    </citation>
    <scope>NUCLEOTIDE SEQUENCE [LARGE SCALE GENOMIC DNA]</scope>
    <source>
        <strain evidence="2 3">078GUE027</strain>
    </source>
</reference>
<keyword evidence="1" id="KW-0472">Membrane</keyword>
<proteinExistence type="predicted"/>
<feature type="transmembrane region" description="Helical" evidence="1">
    <location>
        <begin position="20"/>
        <end position="43"/>
    </location>
</feature>
<gene>
    <name evidence="2" type="ORF">SAMEA1710456_03547</name>
</gene>
<keyword evidence="1" id="KW-0812">Transmembrane</keyword>
<accession>A0AAX3H4E3</accession>
<evidence type="ECO:0000256" key="1">
    <source>
        <dbReference type="SAM" id="Phobius"/>
    </source>
</evidence>
<protein>
    <submittedName>
        <fullName evidence="2">Membrane protein</fullName>
    </submittedName>
</protein>
<dbReference type="AlphaFoldDB" id="A0AAX3H4E3"/>
<dbReference type="Proteomes" id="UP000346772">
    <property type="component" value="Unassembled WGS sequence"/>
</dbReference>
<sequence length="371" mass="42872">MSLNPWNIFRRDKMKTLKVFFCSAKYFILVFIFFINASFISLATGDKILDLSFKKIETDLSSKITYEDTGVKIEIDSSKRDKERYLYIYQNIKENWSMYHNFCIEIQNKNKSSQRINLSIQSKNMLEFRLKEGSEIFLEDRNIIYSDKINDGCIEVPGEFEGKIYVNFNNLINEKSNVVLDSNTLSNIVSWGITFIPSDEEHNIVTIKKLSLLSQEKLRFLNNIKIIGDEEVQIPILGQSISQYEVLGLGSNSKIKYSLIGKQNNVNLSQNGKLTLSNKAKPGQIILQVNVDDNFKFGKKITLTESWSINKKDKDGVPYTLVSPEQSPTVQDMKEINFMNSIITFIRILFVSLVVVCFGIYFYWRKCSKTK</sequence>
<comment type="caution">
    <text evidence="2">The sequence shown here is derived from an EMBL/GenBank/DDBJ whole genome shotgun (WGS) entry which is preliminary data.</text>
</comment>
<dbReference type="EMBL" id="CAADAT010000033">
    <property type="protein sequence ID" value="VFD55995.1"/>
    <property type="molecule type" value="Genomic_DNA"/>
</dbReference>
<feature type="transmembrane region" description="Helical" evidence="1">
    <location>
        <begin position="342"/>
        <end position="364"/>
    </location>
</feature>
<organism evidence="2 3">
    <name type="scientific">Clostridioides difficile</name>
    <name type="common">Peptoclostridium difficile</name>
    <dbReference type="NCBI Taxonomy" id="1496"/>
    <lineage>
        <taxon>Bacteria</taxon>
        <taxon>Bacillati</taxon>
        <taxon>Bacillota</taxon>
        <taxon>Clostridia</taxon>
        <taxon>Peptostreptococcales</taxon>
        <taxon>Peptostreptococcaceae</taxon>
        <taxon>Clostridioides</taxon>
    </lineage>
</organism>
<evidence type="ECO:0000313" key="3">
    <source>
        <dbReference type="Proteomes" id="UP000346772"/>
    </source>
</evidence>
<keyword evidence="1" id="KW-1133">Transmembrane helix</keyword>
<evidence type="ECO:0000313" key="2">
    <source>
        <dbReference type="EMBL" id="VFD55995.1"/>
    </source>
</evidence>